<accession>A0A5B7CLJ4</accession>
<protein>
    <submittedName>
        <fullName evidence="2">Uncharacterized protein</fullName>
    </submittedName>
</protein>
<evidence type="ECO:0000313" key="2">
    <source>
        <dbReference type="EMBL" id="MPC08473.1"/>
    </source>
</evidence>
<reference evidence="2 3" key="1">
    <citation type="submission" date="2019-05" db="EMBL/GenBank/DDBJ databases">
        <title>Another draft genome of Portunus trituberculatus and its Hox gene families provides insights of decapod evolution.</title>
        <authorList>
            <person name="Jeong J.-H."/>
            <person name="Song I."/>
            <person name="Kim S."/>
            <person name="Choi T."/>
            <person name="Kim D."/>
            <person name="Ryu S."/>
            <person name="Kim W."/>
        </authorList>
    </citation>
    <scope>NUCLEOTIDE SEQUENCE [LARGE SCALE GENOMIC DNA]</scope>
    <source>
        <tissue evidence="2">Muscle</tissue>
    </source>
</reference>
<dbReference type="EMBL" id="VSRR010000031">
    <property type="protein sequence ID" value="MPC08473.1"/>
    <property type="molecule type" value="Genomic_DNA"/>
</dbReference>
<dbReference type="AlphaFoldDB" id="A0A5B7CLJ4"/>
<comment type="caution">
    <text evidence="2">The sequence shown here is derived from an EMBL/GenBank/DDBJ whole genome shotgun (WGS) entry which is preliminary data.</text>
</comment>
<proteinExistence type="predicted"/>
<organism evidence="2 3">
    <name type="scientific">Portunus trituberculatus</name>
    <name type="common">Swimming crab</name>
    <name type="synonym">Neptunus trituberculatus</name>
    <dbReference type="NCBI Taxonomy" id="210409"/>
    <lineage>
        <taxon>Eukaryota</taxon>
        <taxon>Metazoa</taxon>
        <taxon>Ecdysozoa</taxon>
        <taxon>Arthropoda</taxon>
        <taxon>Crustacea</taxon>
        <taxon>Multicrustacea</taxon>
        <taxon>Malacostraca</taxon>
        <taxon>Eumalacostraca</taxon>
        <taxon>Eucarida</taxon>
        <taxon>Decapoda</taxon>
        <taxon>Pleocyemata</taxon>
        <taxon>Brachyura</taxon>
        <taxon>Eubrachyura</taxon>
        <taxon>Portunoidea</taxon>
        <taxon>Portunidae</taxon>
        <taxon>Portuninae</taxon>
        <taxon>Portunus</taxon>
    </lineage>
</organism>
<feature type="compositionally biased region" description="Basic residues" evidence="1">
    <location>
        <begin position="1"/>
        <end position="13"/>
    </location>
</feature>
<name>A0A5B7CLJ4_PORTR</name>
<sequence length="69" mass="7831">MRKIKVKTKRSRHSPPESMVEGKKTMSMRVGQLDTSREVKYVAAKTRPTRYSATANSSTKIALRHLSLI</sequence>
<gene>
    <name evidence="2" type="ORF">E2C01_001059</name>
</gene>
<evidence type="ECO:0000313" key="3">
    <source>
        <dbReference type="Proteomes" id="UP000324222"/>
    </source>
</evidence>
<dbReference type="Proteomes" id="UP000324222">
    <property type="component" value="Unassembled WGS sequence"/>
</dbReference>
<keyword evidence="3" id="KW-1185">Reference proteome</keyword>
<feature type="region of interest" description="Disordered" evidence="1">
    <location>
        <begin position="1"/>
        <end position="24"/>
    </location>
</feature>
<evidence type="ECO:0000256" key="1">
    <source>
        <dbReference type="SAM" id="MobiDB-lite"/>
    </source>
</evidence>